<evidence type="ECO:0000256" key="2">
    <source>
        <dbReference type="ARBA" id="ARBA00004989"/>
    </source>
</evidence>
<dbReference type="SUPFAM" id="SSF53659">
    <property type="entry name" value="Isocitrate/Isopropylmalate dehydrogenase-like"/>
    <property type="match status" value="1"/>
</dbReference>
<dbReference type="AlphaFoldDB" id="A0A5B8EGC1"/>
<dbReference type="InterPro" id="IPR002505">
    <property type="entry name" value="PTA_PTB"/>
</dbReference>
<dbReference type="InterPro" id="IPR042112">
    <property type="entry name" value="P_AcTrfase_dom2"/>
</dbReference>
<dbReference type="GO" id="GO:0008959">
    <property type="term" value="F:phosphate acetyltransferase activity"/>
    <property type="evidence" value="ECO:0007669"/>
    <property type="project" value="UniProtKB-EC"/>
</dbReference>
<dbReference type="Pfam" id="PF01515">
    <property type="entry name" value="PTA_PTB"/>
    <property type="match status" value="1"/>
</dbReference>
<gene>
    <name evidence="9" type="primary">pta</name>
    <name evidence="9" type="ORF">DM298_07365</name>
</gene>
<accession>A0A5B8EGC1</accession>
<comment type="similarity">
    <text evidence="3">Belongs to the phosphate acetyltransferase and butyryltransferase family.</text>
</comment>
<protein>
    <recommendedName>
        <fullName evidence="5">Phosphate acetyltransferase</fullName>
        <ecNumber evidence="4">2.3.1.8</ecNumber>
    </recommendedName>
    <alternativeName>
        <fullName evidence="8">Phosphotransacetylase</fullName>
    </alternativeName>
</protein>
<dbReference type="NCBIfam" id="TIGR00651">
    <property type="entry name" value="pta"/>
    <property type="match status" value="1"/>
</dbReference>
<organism evidence="9 10">
    <name type="scientific">Lactobacillus amylovorus</name>
    <dbReference type="NCBI Taxonomy" id="1604"/>
    <lineage>
        <taxon>Bacteria</taxon>
        <taxon>Bacillati</taxon>
        <taxon>Bacillota</taxon>
        <taxon>Bacilli</taxon>
        <taxon>Lactobacillales</taxon>
        <taxon>Lactobacillaceae</taxon>
        <taxon>Lactobacillus</taxon>
    </lineage>
</organism>
<evidence type="ECO:0000256" key="7">
    <source>
        <dbReference type="ARBA" id="ARBA00023315"/>
    </source>
</evidence>
<dbReference type="Proteomes" id="UP000312326">
    <property type="component" value="Chromosome"/>
</dbReference>
<name>A0A5B8EGC1_LACAM</name>
<comment type="pathway">
    <text evidence="2">Metabolic intermediate biosynthesis; acetyl-CoA biosynthesis; acetyl-CoA from acetate: step 2/2.</text>
</comment>
<dbReference type="NCBIfam" id="NF007233">
    <property type="entry name" value="PRK09653.1"/>
    <property type="match status" value="1"/>
</dbReference>
<dbReference type="PANTHER" id="PTHR43356">
    <property type="entry name" value="PHOSPHATE ACETYLTRANSFERASE"/>
    <property type="match status" value="1"/>
</dbReference>
<evidence type="ECO:0000256" key="5">
    <source>
        <dbReference type="ARBA" id="ARBA00021528"/>
    </source>
</evidence>
<dbReference type="PIRSF" id="PIRSF000428">
    <property type="entry name" value="P_Ac_trans"/>
    <property type="match status" value="1"/>
</dbReference>
<keyword evidence="7" id="KW-0012">Acyltransferase</keyword>
<keyword evidence="6 9" id="KW-0808">Transferase</keyword>
<evidence type="ECO:0000313" key="10">
    <source>
        <dbReference type="Proteomes" id="UP000312326"/>
    </source>
</evidence>
<evidence type="ECO:0000256" key="3">
    <source>
        <dbReference type="ARBA" id="ARBA00005656"/>
    </source>
</evidence>
<reference evidence="9 10" key="1">
    <citation type="submission" date="2018-06" db="EMBL/GenBank/DDBJ databases">
        <title>Complete genome sequnece of Lactobacillus amylovorus PMRA3.</title>
        <authorList>
            <person name="Nam Y.-D."/>
            <person name="Chung W.-H."/>
            <person name="Park Y.S."/>
            <person name="Kang J."/>
        </authorList>
    </citation>
    <scope>NUCLEOTIDE SEQUENCE [LARGE SCALE GENOMIC DNA]</scope>
    <source>
        <strain evidence="9 10">PMRA3</strain>
    </source>
</reference>
<dbReference type="InterPro" id="IPR042113">
    <property type="entry name" value="P_AcTrfase_dom1"/>
</dbReference>
<sequence>MSVFSLFKKQVEAAPKKKRIVFPESDDLRVLTAVSNLNKDGIIEPILIGKKEDVEKLAADNNLDIEGVKIYDQNNYADLDEMAEAFVKARRKDTSIAEAKAKLAKGNYFGTMLVKMGLADGMVSGAAHSTANTVLPALQLIHAAKGMHRVSGAFVMEKGDERYIFADCAININPDEETLAEIGYQSALTAKMADIDPKVAFLSFSTKGSAEGPMVDKVHDAAAMFQKDHPEIPGDGELQFDAAFVPAVGEKKAPGSKVAGHANVFVFPELQSGNIAYKMVQRLGGFTAVGPILQGLAAPVNDLSRGCSEQDIYDLAIVTAAQALAKDEN</sequence>
<evidence type="ECO:0000256" key="1">
    <source>
        <dbReference type="ARBA" id="ARBA00000705"/>
    </source>
</evidence>
<dbReference type="InterPro" id="IPR050500">
    <property type="entry name" value="Phos_Acetyltrans/Butyryltrans"/>
</dbReference>
<evidence type="ECO:0000256" key="8">
    <source>
        <dbReference type="ARBA" id="ARBA00031108"/>
    </source>
</evidence>
<comment type="catalytic activity">
    <reaction evidence="1">
        <text>acetyl-CoA + phosphate = acetyl phosphate + CoA</text>
        <dbReference type="Rhea" id="RHEA:19521"/>
        <dbReference type="ChEBI" id="CHEBI:22191"/>
        <dbReference type="ChEBI" id="CHEBI:43474"/>
        <dbReference type="ChEBI" id="CHEBI:57287"/>
        <dbReference type="ChEBI" id="CHEBI:57288"/>
        <dbReference type="EC" id="2.3.1.8"/>
    </reaction>
</comment>
<dbReference type="EMBL" id="CP029754">
    <property type="protein sequence ID" value="QDD70696.1"/>
    <property type="molecule type" value="Genomic_DNA"/>
</dbReference>
<dbReference type="Gene3D" id="3.40.50.10750">
    <property type="entry name" value="Isocitrate/Isopropylmalate dehydrogenase-like"/>
    <property type="match status" value="1"/>
</dbReference>
<dbReference type="EC" id="2.3.1.8" evidence="4"/>
<evidence type="ECO:0000256" key="4">
    <source>
        <dbReference type="ARBA" id="ARBA00012707"/>
    </source>
</evidence>
<dbReference type="Gene3D" id="3.40.50.10950">
    <property type="match status" value="1"/>
</dbReference>
<evidence type="ECO:0000313" key="9">
    <source>
        <dbReference type="EMBL" id="QDD70696.1"/>
    </source>
</evidence>
<dbReference type="PANTHER" id="PTHR43356:SF3">
    <property type="entry name" value="PHOSPHATE ACETYLTRANSFERASE"/>
    <property type="match status" value="1"/>
</dbReference>
<dbReference type="RefSeq" id="WP_130898673.1">
    <property type="nucleotide sequence ID" value="NZ_CP029754.1"/>
</dbReference>
<dbReference type="InterPro" id="IPR004614">
    <property type="entry name" value="P_AcTrfase"/>
</dbReference>
<dbReference type="InterPro" id="IPR012147">
    <property type="entry name" value="P_Ac_Bu_trans"/>
</dbReference>
<evidence type="ECO:0000256" key="6">
    <source>
        <dbReference type="ARBA" id="ARBA00022679"/>
    </source>
</evidence>
<proteinExistence type="inferred from homology"/>